<comment type="similarity">
    <text evidence="5">Belongs to the FAM163 family.</text>
</comment>
<evidence type="ECO:0000259" key="18">
    <source>
        <dbReference type="Pfam" id="PF01571"/>
    </source>
</evidence>
<dbReference type="FunFam" id="3.30.1360.120:FF:000023">
    <property type="entry name" value="Sarcosine dehydrogenase"/>
    <property type="match status" value="1"/>
</dbReference>
<evidence type="ECO:0000256" key="11">
    <source>
        <dbReference type="ARBA" id="ARBA00022848"/>
    </source>
</evidence>
<accession>A0A8X7XJW0</accession>
<keyword evidence="14" id="KW-0408">Iron</keyword>
<keyword evidence="10" id="KW-0256">Endoplasmic reticulum</keyword>
<evidence type="ECO:0000256" key="3">
    <source>
        <dbReference type="ARBA" id="ARBA00004174"/>
    </source>
</evidence>
<evidence type="ECO:0000256" key="13">
    <source>
        <dbReference type="ARBA" id="ARBA00023002"/>
    </source>
</evidence>
<dbReference type="SUPFAM" id="SSF103025">
    <property type="entry name" value="Folate-binding domain"/>
    <property type="match status" value="1"/>
</dbReference>
<dbReference type="Gene3D" id="3.30.1360.120">
    <property type="entry name" value="Probable tRNA modification gtpase trme, domain 1"/>
    <property type="match status" value="1"/>
</dbReference>
<evidence type="ECO:0000313" key="20">
    <source>
        <dbReference type="EMBL" id="KAG2470028.1"/>
    </source>
</evidence>
<dbReference type="FunFam" id="3.50.50.60:FF:000769">
    <property type="entry name" value="Sarcosine dehydrogenase"/>
    <property type="match status" value="1"/>
</dbReference>
<evidence type="ECO:0000256" key="8">
    <source>
        <dbReference type="ARBA" id="ARBA00022692"/>
    </source>
</evidence>
<evidence type="ECO:0000313" key="21">
    <source>
        <dbReference type="Proteomes" id="UP000886611"/>
    </source>
</evidence>
<evidence type="ECO:0000259" key="19">
    <source>
        <dbReference type="Pfam" id="PF16350"/>
    </source>
</evidence>
<sequence length="1247" mass="141068">LADKYGQVFTLHLGPRRVVVICGSNNVKKALVDQAEDFAARPVFAITDRTSKGYGIAFTNGKRWKELRRFSLMTLRNFGMGKRSIEERIQEEISFLVEEIKKTKEMPFNPGFFLKRSVSNIICSIMFGKRYEYNDEDFHKLLDLLNENLRLVESFWVQMYGLFPSVVKYLWGSHNLLFENYTKQKQFVAKIVEDHEKSFDPSSPRDYIDAFLIKILEDKGNLNSEFHHENLVVTALDIFFAGTETTSATLQYGLLLLLKFPHVEKKIIEEILQVIGPNCSPRMEHRSQMPYTEAVIHEIQRFIDISPIGVPRATTRDTKFNEYNIPKVYGIMSALVSFLQRRQFCRILQRALYFSPSRLYSVTGEQTREKNVPYTKTLKEDGYKESRPTKPLPKSADAVIIGGGSLGCQTLYHLTKMGMTNVVLLERDRLTSGTTWHTAGLLWQLRPSDVEVELLAHTRQVVSTDLEQETGLSTGWIQNGGLFIASNKQRLDEYKRLMTLGKVYGIESYVLSPAETKDLYPLMNVDDLYGTLYVPKDGTMDPAGTCTTLTRAAAAKGATVIENCPVTGIQVQTNDLGIRKVEAVETKYGSIMTPCVVNCAGVWANKLGRMARVNVPLIAMHHAYVVTERIEGIQNMPNVRDHDASVYLRLQGDALSVGGYEANPIFWDEVSDEFAFGLFDLNWDVFIQHIEGAINRVPVLEKTGIKSTVCGPESFTADHKPLMGEAPEVRGFFLGCGFNSAGMMLGGGCGKELAHWIIHGRPEKDMYGYDIRRFHRSLTDHNRWIKERSHESYAKNYSVVFPYDEPLAGRNMRKDPLHQVLDYDYYGAYGSQKHTNYKYNKLLGAEYTFDFPPHHDVIRNECLTCRNAVAVFNMSYFGKFYLVGPDAKRAADWLFTADINKPPGSTVYTCMLNKRGGTESDLTVSRIEPRPQSSVLAPAFEGYGYYLAIGGAVAQHNWSHIKTVLQDQKFQCELLDCSEDLGMISIQGPQSRSVLQEVIDTDLSNEAFPFSTHKIVKACGHEVRAMRLSFVGEMGWELHMPRAACVPVYQAVMAAGAKYGISNAGYRAIDSLSIEKVNQRRVLLSFGGITCLGFTDAQCRTLRKRRPRRMRSGTIQIFIKYYCCKKEESEEDEEEPDFAMHSHLPPVHCNQNVVAAANGPAVFTPPLARKLTRSKTYCPNCTQYELPFYLQHPEELRNGGNSVCYRTVQQEDLDLPMDLAGFHKLSVPRSVAMKQAFSRSRSISTDV</sequence>
<dbReference type="PANTHER" id="PTHR24300:SF153">
    <property type="entry name" value="CYTOCHROME P450 2G1-LIKE-RELATED"/>
    <property type="match status" value="1"/>
</dbReference>
<keyword evidence="15" id="KW-0503">Monooxygenase</keyword>
<organism evidence="20 21">
    <name type="scientific">Polypterus senegalus</name>
    <name type="common">Senegal bichir</name>
    <dbReference type="NCBI Taxonomy" id="55291"/>
    <lineage>
        <taxon>Eukaryota</taxon>
        <taxon>Metazoa</taxon>
        <taxon>Chordata</taxon>
        <taxon>Craniata</taxon>
        <taxon>Vertebrata</taxon>
        <taxon>Euteleostomi</taxon>
        <taxon>Actinopterygii</taxon>
        <taxon>Polypteriformes</taxon>
        <taxon>Polypteridae</taxon>
        <taxon>Polypterus</taxon>
    </lineage>
</organism>
<protein>
    <submittedName>
        <fullName evidence="20">SARDH protein</fullName>
    </submittedName>
</protein>
<dbReference type="EMBL" id="JAATIS010000147">
    <property type="protein sequence ID" value="KAG2470028.1"/>
    <property type="molecule type" value="Genomic_DNA"/>
</dbReference>
<dbReference type="Gene3D" id="1.10.630.10">
    <property type="entry name" value="Cytochrome P450"/>
    <property type="match status" value="1"/>
</dbReference>
<evidence type="ECO:0000256" key="9">
    <source>
        <dbReference type="ARBA" id="ARBA00022723"/>
    </source>
</evidence>
<feature type="domain" description="GCVT N-terminal" evidence="18">
    <location>
        <begin position="844"/>
        <end position="1076"/>
    </location>
</feature>
<feature type="non-terminal residue" evidence="20">
    <location>
        <position position="1"/>
    </location>
</feature>
<feature type="domain" description="FAD dependent oxidoreductase" evidence="17">
    <location>
        <begin position="397"/>
        <end position="756"/>
    </location>
</feature>
<evidence type="ECO:0000256" key="14">
    <source>
        <dbReference type="ARBA" id="ARBA00023004"/>
    </source>
</evidence>
<reference evidence="20 21" key="1">
    <citation type="journal article" date="2021" name="Cell">
        <title>Tracing the genetic footprints of vertebrate landing in non-teleost ray-finned fishes.</title>
        <authorList>
            <person name="Bi X."/>
            <person name="Wang K."/>
            <person name="Yang L."/>
            <person name="Pan H."/>
            <person name="Jiang H."/>
            <person name="Wei Q."/>
            <person name="Fang M."/>
            <person name="Yu H."/>
            <person name="Zhu C."/>
            <person name="Cai Y."/>
            <person name="He Y."/>
            <person name="Gan X."/>
            <person name="Zeng H."/>
            <person name="Yu D."/>
            <person name="Zhu Y."/>
            <person name="Jiang H."/>
            <person name="Qiu Q."/>
            <person name="Yang H."/>
            <person name="Zhang Y.E."/>
            <person name="Wang W."/>
            <person name="Zhu M."/>
            <person name="He S."/>
            <person name="Zhang G."/>
        </authorList>
    </citation>
    <scope>NUCLEOTIDE SEQUENCE [LARGE SCALE GENOMIC DNA]</scope>
    <source>
        <strain evidence="20">Bchr_013</strain>
    </source>
</reference>
<dbReference type="GO" id="GO:0020037">
    <property type="term" value="F:heme binding"/>
    <property type="evidence" value="ECO:0007669"/>
    <property type="project" value="InterPro"/>
</dbReference>
<evidence type="ECO:0000256" key="1">
    <source>
        <dbReference type="ARBA" id="ARBA00001971"/>
    </source>
</evidence>
<dbReference type="InterPro" id="IPR029379">
    <property type="entry name" value="FAM163"/>
</dbReference>
<dbReference type="InterPro" id="IPR036396">
    <property type="entry name" value="Cyt_P450_sf"/>
</dbReference>
<dbReference type="Pfam" id="PF15069">
    <property type="entry name" value="FAM163"/>
    <property type="match status" value="1"/>
</dbReference>
<evidence type="ECO:0000259" key="17">
    <source>
        <dbReference type="Pfam" id="PF01266"/>
    </source>
</evidence>
<dbReference type="Pfam" id="PF01266">
    <property type="entry name" value="DAO"/>
    <property type="match status" value="1"/>
</dbReference>
<keyword evidence="11" id="KW-0492">Microsome</keyword>
<dbReference type="FunFam" id="1.10.630.10:FF:000238">
    <property type="entry name" value="Cytochrome P450 2A6"/>
    <property type="match status" value="1"/>
</dbReference>
<evidence type="ECO:0000256" key="4">
    <source>
        <dbReference type="ARBA" id="ARBA00004406"/>
    </source>
</evidence>
<dbReference type="GO" id="GO:0008392">
    <property type="term" value="F:arachidonate epoxygenase activity"/>
    <property type="evidence" value="ECO:0007669"/>
    <property type="project" value="TreeGrafter"/>
</dbReference>
<dbReference type="GO" id="GO:0016712">
    <property type="term" value="F:oxidoreductase activity, acting on paired donors, with incorporation or reduction of molecular oxygen, reduced flavin or flavoprotein as one donor, and incorporation of one atom of oxygen"/>
    <property type="evidence" value="ECO:0007669"/>
    <property type="project" value="TreeGrafter"/>
</dbReference>
<dbReference type="InterPro" id="IPR032503">
    <property type="entry name" value="FAO_M"/>
</dbReference>
<dbReference type="GO" id="GO:0005506">
    <property type="term" value="F:iron ion binding"/>
    <property type="evidence" value="ECO:0007669"/>
    <property type="project" value="InterPro"/>
</dbReference>
<keyword evidence="8" id="KW-0812">Transmembrane</keyword>
<keyword evidence="9" id="KW-0479">Metal-binding</keyword>
<dbReference type="GO" id="GO:0005789">
    <property type="term" value="C:endoplasmic reticulum membrane"/>
    <property type="evidence" value="ECO:0007669"/>
    <property type="project" value="UniProtKB-SubCell"/>
</dbReference>
<keyword evidence="16" id="KW-0472">Membrane</keyword>
<dbReference type="PRINTS" id="PR00463">
    <property type="entry name" value="EP450I"/>
</dbReference>
<dbReference type="InterPro" id="IPR006076">
    <property type="entry name" value="FAD-dep_OxRdtase"/>
</dbReference>
<dbReference type="Gene3D" id="3.50.50.60">
    <property type="entry name" value="FAD/NAD(P)-binding domain"/>
    <property type="match status" value="1"/>
</dbReference>
<dbReference type="InterPro" id="IPR002401">
    <property type="entry name" value="Cyt_P450_E_grp-I"/>
</dbReference>
<dbReference type="SUPFAM" id="SSF48264">
    <property type="entry name" value="Cytochrome P450"/>
    <property type="match status" value="1"/>
</dbReference>
<feature type="non-terminal residue" evidence="20">
    <location>
        <position position="1247"/>
    </location>
</feature>
<dbReference type="InterPro" id="IPR050182">
    <property type="entry name" value="Cytochrome_P450_fam2"/>
</dbReference>
<evidence type="ECO:0000256" key="2">
    <source>
        <dbReference type="ARBA" id="ARBA00004167"/>
    </source>
</evidence>
<dbReference type="InterPro" id="IPR036188">
    <property type="entry name" value="FAD/NAD-bd_sf"/>
</dbReference>
<dbReference type="PANTHER" id="PTHR24300">
    <property type="entry name" value="CYTOCHROME P450 508A4-RELATED"/>
    <property type="match status" value="1"/>
</dbReference>
<evidence type="ECO:0000256" key="15">
    <source>
        <dbReference type="ARBA" id="ARBA00023033"/>
    </source>
</evidence>
<dbReference type="InterPro" id="IPR001128">
    <property type="entry name" value="Cyt_P450"/>
</dbReference>
<dbReference type="Proteomes" id="UP000886611">
    <property type="component" value="Unassembled WGS sequence"/>
</dbReference>
<evidence type="ECO:0000256" key="5">
    <source>
        <dbReference type="ARBA" id="ARBA00006760"/>
    </source>
</evidence>
<dbReference type="InterPro" id="IPR027266">
    <property type="entry name" value="TrmE/GcvT-like"/>
</dbReference>
<keyword evidence="21" id="KW-1185">Reference proteome</keyword>
<dbReference type="Pfam" id="PF00067">
    <property type="entry name" value="p450"/>
    <property type="match status" value="1"/>
</dbReference>
<dbReference type="GO" id="GO:0006805">
    <property type="term" value="P:xenobiotic metabolic process"/>
    <property type="evidence" value="ECO:0007669"/>
    <property type="project" value="TreeGrafter"/>
</dbReference>
<proteinExistence type="inferred from homology"/>
<dbReference type="Pfam" id="PF01571">
    <property type="entry name" value="GCV_T"/>
    <property type="match status" value="1"/>
</dbReference>
<keyword evidence="12" id="KW-1133">Transmembrane helix</keyword>
<gene>
    <name evidence="20" type="primary">Sardh</name>
    <name evidence="20" type="ORF">GTO96_0022405</name>
</gene>
<dbReference type="GO" id="GO:0019373">
    <property type="term" value="P:epoxygenase P450 pathway"/>
    <property type="evidence" value="ECO:0007669"/>
    <property type="project" value="TreeGrafter"/>
</dbReference>
<comment type="caution">
    <text evidence="20">The sequence shown here is derived from an EMBL/GenBank/DDBJ whole genome shotgun (WGS) entry which is preliminary data.</text>
</comment>
<comment type="similarity">
    <text evidence="6">Belongs to the cytochrome P450 family.</text>
</comment>
<evidence type="ECO:0000256" key="7">
    <source>
        <dbReference type="ARBA" id="ARBA00022617"/>
    </source>
</evidence>
<evidence type="ECO:0000256" key="6">
    <source>
        <dbReference type="ARBA" id="ARBA00010617"/>
    </source>
</evidence>
<evidence type="ECO:0000256" key="12">
    <source>
        <dbReference type="ARBA" id="ARBA00022989"/>
    </source>
</evidence>
<dbReference type="AlphaFoldDB" id="A0A8X7XJW0"/>
<comment type="cofactor">
    <cofactor evidence="1">
        <name>heme</name>
        <dbReference type="ChEBI" id="CHEBI:30413"/>
    </cofactor>
</comment>
<comment type="subcellular location">
    <subcellularLocation>
        <location evidence="4">Endoplasmic reticulum membrane</location>
        <topology evidence="4">Peripheral membrane protein</topology>
    </subcellularLocation>
    <subcellularLocation>
        <location evidence="2">Membrane</location>
        <topology evidence="2">Single-pass membrane protein</topology>
    </subcellularLocation>
    <subcellularLocation>
        <location evidence="3">Microsome membrane</location>
        <topology evidence="3">Peripheral membrane protein</topology>
    </subcellularLocation>
</comment>
<dbReference type="SUPFAM" id="SSF54373">
    <property type="entry name" value="FAD-linked reductases, C-terminal domain"/>
    <property type="match status" value="1"/>
</dbReference>
<dbReference type="Pfam" id="PF16350">
    <property type="entry name" value="FAO_M"/>
    <property type="match status" value="1"/>
</dbReference>
<evidence type="ECO:0000256" key="10">
    <source>
        <dbReference type="ARBA" id="ARBA00022824"/>
    </source>
</evidence>
<keyword evidence="7" id="KW-0349">Heme</keyword>
<dbReference type="Gene3D" id="3.30.9.10">
    <property type="entry name" value="D-Amino Acid Oxidase, subunit A, domain 2"/>
    <property type="match status" value="1"/>
</dbReference>
<feature type="domain" description="FAD dependent oxidoreductase central" evidence="19">
    <location>
        <begin position="759"/>
        <end position="813"/>
    </location>
</feature>
<dbReference type="PRINTS" id="PR00385">
    <property type="entry name" value="P450"/>
</dbReference>
<dbReference type="SUPFAM" id="SSF51905">
    <property type="entry name" value="FAD/NAD(P)-binding domain"/>
    <property type="match status" value="1"/>
</dbReference>
<keyword evidence="13" id="KW-0560">Oxidoreductase</keyword>
<evidence type="ECO:0000256" key="16">
    <source>
        <dbReference type="ARBA" id="ARBA00023136"/>
    </source>
</evidence>
<name>A0A8X7XJW0_POLSE</name>
<dbReference type="InterPro" id="IPR006222">
    <property type="entry name" value="GCVT_N"/>
</dbReference>